<dbReference type="Gene3D" id="3.90.640.10">
    <property type="entry name" value="Actin, Chain A, domain 4"/>
    <property type="match status" value="1"/>
</dbReference>
<dbReference type="InterPro" id="IPR013126">
    <property type="entry name" value="Hsp_70_fam"/>
</dbReference>
<dbReference type="Gene3D" id="3.30.420.40">
    <property type="match status" value="2"/>
</dbReference>
<proteinExistence type="inferred from homology"/>
<dbReference type="GO" id="GO:0140662">
    <property type="term" value="F:ATP-dependent protein folding chaperone"/>
    <property type="evidence" value="ECO:0007669"/>
    <property type="project" value="InterPro"/>
</dbReference>
<protein>
    <recommendedName>
        <fullName evidence="6">Molecular chaperone DnaK</fullName>
    </recommendedName>
</protein>
<dbReference type="Pfam" id="PF00012">
    <property type="entry name" value="HSP70"/>
    <property type="match status" value="1"/>
</dbReference>
<evidence type="ECO:0000256" key="1">
    <source>
        <dbReference type="ARBA" id="ARBA00007381"/>
    </source>
</evidence>
<name>A0A423HIN8_9PSED</name>
<gene>
    <name evidence="4" type="ORF">BK662_29130</name>
</gene>
<dbReference type="PRINTS" id="PR00301">
    <property type="entry name" value="HEATSHOCK70"/>
</dbReference>
<dbReference type="PANTHER" id="PTHR19375">
    <property type="entry name" value="HEAT SHOCK PROTEIN 70KDA"/>
    <property type="match status" value="1"/>
</dbReference>
<reference evidence="4 5" key="1">
    <citation type="submission" date="2016-10" db="EMBL/GenBank/DDBJ databases">
        <title>Comparative genome analysis of multiple Pseudomonas spp. focuses on biocontrol and plant growth promoting traits.</title>
        <authorList>
            <person name="Tao X.-Y."/>
            <person name="Taylor C.G."/>
        </authorList>
    </citation>
    <scope>NUCLEOTIDE SEQUENCE [LARGE SCALE GENOMIC DNA]</scope>
    <source>
        <strain evidence="4 5">36C6</strain>
    </source>
</reference>
<accession>A0A423HIN8</accession>
<dbReference type="InterPro" id="IPR018181">
    <property type="entry name" value="Heat_shock_70_CS"/>
</dbReference>
<evidence type="ECO:0000256" key="2">
    <source>
        <dbReference type="ARBA" id="ARBA00022741"/>
    </source>
</evidence>
<dbReference type="RefSeq" id="WP_185047200.1">
    <property type="nucleotide sequence ID" value="NZ_MOBM01000039.1"/>
</dbReference>
<dbReference type="EMBL" id="MOBM01000039">
    <property type="protein sequence ID" value="RON13054.1"/>
    <property type="molecule type" value="Genomic_DNA"/>
</dbReference>
<dbReference type="FunFam" id="3.30.420.40:FF:000545">
    <property type="entry name" value="Endoplasmic reticulum chaperone BiP"/>
    <property type="match status" value="1"/>
</dbReference>
<dbReference type="PROSITE" id="PS01036">
    <property type="entry name" value="HSP70_3"/>
    <property type="match status" value="1"/>
</dbReference>
<dbReference type="Proteomes" id="UP000284002">
    <property type="component" value="Unassembled WGS sequence"/>
</dbReference>
<dbReference type="CDD" id="cd24029">
    <property type="entry name" value="ASKHA_NBD_HSP70_DnaK_HscA_HscC"/>
    <property type="match status" value="1"/>
</dbReference>
<organism evidence="4 5">
    <name type="scientific">Pseudomonas frederiksbergensis</name>
    <dbReference type="NCBI Taxonomy" id="104087"/>
    <lineage>
        <taxon>Bacteria</taxon>
        <taxon>Pseudomonadati</taxon>
        <taxon>Pseudomonadota</taxon>
        <taxon>Gammaproteobacteria</taxon>
        <taxon>Pseudomonadales</taxon>
        <taxon>Pseudomonadaceae</taxon>
        <taxon>Pseudomonas</taxon>
    </lineage>
</organism>
<keyword evidence="2" id="KW-0547">Nucleotide-binding</keyword>
<evidence type="ECO:0000313" key="5">
    <source>
        <dbReference type="Proteomes" id="UP000284002"/>
    </source>
</evidence>
<dbReference type="SUPFAM" id="SSF53067">
    <property type="entry name" value="Actin-like ATPase domain"/>
    <property type="match status" value="2"/>
</dbReference>
<dbReference type="GO" id="GO:0005524">
    <property type="term" value="F:ATP binding"/>
    <property type="evidence" value="ECO:0007669"/>
    <property type="project" value="UniProtKB-KW"/>
</dbReference>
<dbReference type="InterPro" id="IPR043129">
    <property type="entry name" value="ATPase_NBD"/>
</dbReference>
<evidence type="ECO:0008006" key="6">
    <source>
        <dbReference type="Google" id="ProtNLM"/>
    </source>
</evidence>
<keyword evidence="3" id="KW-0067">ATP-binding</keyword>
<dbReference type="PROSITE" id="PS00297">
    <property type="entry name" value="HSP70_1"/>
    <property type="match status" value="1"/>
</dbReference>
<sequence>MSKMVSFGIDLGTTNSLIAKFDKGQVEVFKNPNGFKETLPSVVFFRNDRILIGDQARTYVEKDPKNVASRFKRKMGTTETIKIQSVGSKTPIELSAFILKELKNFVHSGEAVEAVVITIPTSFDTVQSNATKEAGVAAGFKQVVLLQEPIAASLAYANREKNVDLRNSQWMVYDLGGGTFDVALVKIVEGELTVVDHEGDNYLGGCDFDEQIIEKVLVPEILRRGRFTDLLGQMKSEKGKYNKLWYRLLHAAEGAKIELSTKTSAEIDLEMVSLVDEDGVAIDSLLNITRSEFEDVITAAIDSTADMMKKILTRNSLRPEDLKFVLMVGGGTYIPYVRKRIEELMGIPVNTSIDPSNAIAIGAAYFAGTKEFKAGGDTVKVPSNSRQLKIRQVYNRNSQESEETFSAKVEGDISSLFYRIYSEDGAFDSGLKALSNRIMEDLPLREGAFNLFQFRILDVQNNPIDVGLDSIQIAQGRYSVAGQMLPEDLCLVTDDIANKDTRLNKIFTKNCVLPAKTKRTVEVAKTIVKGSDEELRIMVVEGPAEKHSSTNKPIGSLLITGKQISRDLIKGTEIDLTFDISESRDLTISAYLNGTGQEFSQVFNGTARHVDSRQLASEVLQLEASVQSEVDEAAANGNHEAAEKLERLLGKVRGLISESGTLSADDVTDDRFKLEDKKRRVAEEVFELTSSKRLDGARATYAESRQDVASLVQENGNDREKHQLRELLAREQTFIHSTNPERVEAATSELARIKWQILMRMPDFLVGMFEHLVKHRASMNDQMQAKQLFENGKRHISSESWDDLNQVNGRLWDLLPEDEREAEDMRLYTGIV</sequence>
<dbReference type="SUPFAM" id="SSF100920">
    <property type="entry name" value="Heat shock protein 70kD (HSP70), peptide-binding domain"/>
    <property type="match status" value="1"/>
</dbReference>
<evidence type="ECO:0000256" key="3">
    <source>
        <dbReference type="ARBA" id="ARBA00022840"/>
    </source>
</evidence>
<evidence type="ECO:0000313" key="4">
    <source>
        <dbReference type="EMBL" id="RON13054.1"/>
    </source>
</evidence>
<comment type="similarity">
    <text evidence="1">Belongs to the heat shock protein 70 family.</text>
</comment>
<dbReference type="AlphaFoldDB" id="A0A423HIN8"/>
<dbReference type="Gene3D" id="2.60.34.10">
    <property type="entry name" value="Substrate Binding Domain Of DNAk, Chain A, domain 1"/>
    <property type="match status" value="1"/>
</dbReference>
<dbReference type="InterPro" id="IPR029047">
    <property type="entry name" value="HSP70_peptide-bd_sf"/>
</dbReference>
<comment type="caution">
    <text evidence="4">The sequence shown here is derived from an EMBL/GenBank/DDBJ whole genome shotgun (WGS) entry which is preliminary data.</text>
</comment>